<dbReference type="AlphaFoldDB" id="A0A2A2HVA6"/>
<name>A0A2A2HVA6_9EURY</name>
<comment type="caution">
    <text evidence="1">The sequence shown here is derived from an EMBL/GenBank/DDBJ whole genome shotgun (WGS) entry which is preliminary data.</text>
</comment>
<dbReference type="Proteomes" id="UP000218164">
    <property type="component" value="Unassembled WGS sequence"/>
</dbReference>
<gene>
    <name evidence="1" type="ORF">ASJ81_00845</name>
</gene>
<organism evidence="1 2">
    <name type="scientific">Methanosarcina spelaei</name>
    <dbReference type="NCBI Taxonomy" id="1036679"/>
    <lineage>
        <taxon>Archaea</taxon>
        <taxon>Methanobacteriati</taxon>
        <taxon>Methanobacteriota</taxon>
        <taxon>Stenosarchaea group</taxon>
        <taxon>Methanomicrobia</taxon>
        <taxon>Methanosarcinales</taxon>
        <taxon>Methanosarcinaceae</taxon>
        <taxon>Methanosarcina</taxon>
    </lineage>
</organism>
<reference evidence="1 2" key="1">
    <citation type="journal article" date="2017" name="BMC Genomics">
        <title>Genomic analysis of methanogenic archaea reveals a shift towards energy conservation.</title>
        <authorList>
            <person name="Gilmore S.P."/>
            <person name="Henske J.K."/>
            <person name="Sexton J.A."/>
            <person name="Solomon K.V."/>
            <person name="Seppala S."/>
            <person name="Yoo J.I."/>
            <person name="Huyett L.M."/>
            <person name="Pressman A."/>
            <person name="Cogan J.Z."/>
            <person name="Kivenson V."/>
            <person name="Peng X."/>
            <person name="Tan Y."/>
            <person name="Valentine D.L."/>
            <person name="O'Malley M.A."/>
        </authorList>
    </citation>
    <scope>NUCLEOTIDE SEQUENCE [LARGE SCALE GENOMIC DNA]</scope>
    <source>
        <strain evidence="1 2">MC-15</strain>
    </source>
</reference>
<evidence type="ECO:0000313" key="1">
    <source>
        <dbReference type="EMBL" id="PAV13226.1"/>
    </source>
</evidence>
<keyword evidence="2" id="KW-1185">Reference proteome</keyword>
<protein>
    <submittedName>
        <fullName evidence="1">Uncharacterized protein</fullName>
    </submittedName>
</protein>
<sequence length="85" mass="10114">MTSCKLFERTYSYCLGPSRIGKTLRKHQSLQKHNIIYFSLNRFFRLTTVKIVPESQNQVSEMKVSEFQNQAFEKMVLQHKEGLVW</sequence>
<proteinExistence type="predicted"/>
<evidence type="ECO:0000313" key="2">
    <source>
        <dbReference type="Proteomes" id="UP000218164"/>
    </source>
</evidence>
<dbReference type="EMBL" id="LMVP01000112">
    <property type="protein sequence ID" value="PAV13226.1"/>
    <property type="molecule type" value="Genomic_DNA"/>
</dbReference>
<accession>A0A2A2HVA6</accession>